<sequence length="668" mass="74663">MLRSLDDVKAFCTIVETSIPVSDLCSIAGLVEHITAMTDGHGSPWLHLVFLDLLPKLHPNVSLTVELLPTGRRPWRTLHPALPRPLAGSLMPMESLVMHDMRFPSGRSIARLLSSMPRLVKLFAQNISFDIDPTPDDFLLLPYGLRLHSVVADDVALPIAMLPRLLRNTTSHGPTDSPGRIAKYHLSASELGIICELLNLFGTTPSQQIEMTRDYRAAEHSASRDVPTLNCVFFNKRDKDPSDRTGFQSTAPPIMIALADAPADEDSRRAKDVVDPPDRSTPLQVQVIAVHLGEAPHRAFELCGGELWARFAAIALKFSGLRHVQLVSQSHRHETQLGTLNSAFRSLIQAGKLKFMAADAEITAYGFGMDDFEPRLPGSELRYEVDDLPEEVRGVFTNKIVLRMIQKMGTRDAFSDPGLAQIQHMLDELPEYRYHWQLWQDREICARLVRDRLQEWQLGFGATALQGLKILANHVKATLLSKGLDKDAAKLVLSDKIQEILGDANDVDRPFWWYQLVAGQGKLFGSALIHYTFSNHVRPLGGYIPGIWVPPEGALILSVLAAERALQAYSTGVFIEPRIFSASNWMDGWHYVEQEYFGTSRYITRIPHLQKAIRAMPFDHWNIFVSGASTMRKQIDEMRPGEAPRELGKDEGLPLGIPWDEPAPAVLS</sequence>
<evidence type="ECO:0000313" key="3">
    <source>
        <dbReference type="Proteomes" id="UP000703269"/>
    </source>
</evidence>
<dbReference type="OrthoDB" id="2804421at2759"/>
<reference evidence="2 3" key="1">
    <citation type="submission" date="2021-08" db="EMBL/GenBank/DDBJ databases">
        <title>Draft Genome Sequence of Phanerochaete sordida strain YK-624.</title>
        <authorList>
            <person name="Mori T."/>
            <person name="Dohra H."/>
            <person name="Suzuki T."/>
            <person name="Kawagishi H."/>
            <person name="Hirai H."/>
        </authorList>
    </citation>
    <scope>NUCLEOTIDE SEQUENCE [LARGE SCALE GENOMIC DNA]</scope>
    <source>
        <strain evidence="2 3">YK-624</strain>
    </source>
</reference>
<comment type="caution">
    <text evidence="2">The sequence shown here is derived from an EMBL/GenBank/DDBJ whole genome shotgun (WGS) entry which is preliminary data.</text>
</comment>
<accession>A0A9P3GPY9</accession>
<dbReference type="Proteomes" id="UP000703269">
    <property type="component" value="Unassembled WGS sequence"/>
</dbReference>
<name>A0A9P3GPY9_9APHY</name>
<protein>
    <submittedName>
        <fullName evidence="2">Uncharacterized protein</fullName>
    </submittedName>
</protein>
<keyword evidence="3" id="KW-1185">Reference proteome</keyword>
<evidence type="ECO:0000256" key="1">
    <source>
        <dbReference type="SAM" id="MobiDB-lite"/>
    </source>
</evidence>
<proteinExistence type="predicted"/>
<feature type="region of interest" description="Disordered" evidence="1">
    <location>
        <begin position="638"/>
        <end position="668"/>
    </location>
</feature>
<gene>
    <name evidence="2" type="ORF">PsYK624_152740</name>
</gene>
<feature type="compositionally biased region" description="Basic and acidic residues" evidence="1">
    <location>
        <begin position="638"/>
        <end position="652"/>
    </location>
</feature>
<evidence type="ECO:0000313" key="2">
    <source>
        <dbReference type="EMBL" id="GJE99036.1"/>
    </source>
</evidence>
<dbReference type="EMBL" id="BPQB01000099">
    <property type="protein sequence ID" value="GJE99036.1"/>
    <property type="molecule type" value="Genomic_DNA"/>
</dbReference>
<organism evidence="2 3">
    <name type="scientific">Phanerochaete sordida</name>
    <dbReference type="NCBI Taxonomy" id="48140"/>
    <lineage>
        <taxon>Eukaryota</taxon>
        <taxon>Fungi</taxon>
        <taxon>Dikarya</taxon>
        <taxon>Basidiomycota</taxon>
        <taxon>Agaricomycotina</taxon>
        <taxon>Agaricomycetes</taxon>
        <taxon>Polyporales</taxon>
        <taxon>Phanerochaetaceae</taxon>
        <taxon>Phanerochaete</taxon>
    </lineage>
</organism>
<dbReference type="AlphaFoldDB" id="A0A9P3GPY9"/>